<dbReference type="EMBL" id="GBXM01072459">
    <property type="protein sequence ID" value="JAH36118.1"/>
    <property type="molecule type" value="Transcribed_RNA"/>
</dbReference>
<organism evidence="1">
    <name type="scientific">Anguilla anguilla</name>
    <name type="common">European freshwater eel</name>
    <name type="synonym">Muraena anguilla</name>
    <dbReference type="NCBI Taxonomy" id="7936"/>
    <lineage>
        <taxon>Eukaryota</taxon>
        <taxon>Metazoa</taxon>
        <taxon>Chordata</taxon>
        <taxon>Craniata</taxon>
        <taxon>Vertebrata</taxon>
        <taxon>Euteleostomi</taxon>
        <taxon>Actinopterygii</taxon>
        <taxon>Neopterygii</taxon>
        <taxon>Teleostei</taxon>
        <taxon>Anguilliformes</taxon>
        <taxon>Anguillidae</taxon>
        <taxon>Anguilla</taxon>
    </lineage>
</organism>
<proteinExistence type="predicted"/>
<sequence length="31" mass="3160">MHLGEGGSGTSSRSFPNSLTCGLGSLNCIEF</sequence>
<accession>A0A0E9S6E1</accession>
<evidence type="ECO:0000313" key="1">
    <source>
        <dbReference type="EMBL" id="JAH36118.1"/>
    </source>
</evidence>
<protein>
    <submittedName>
        <fullName evidence="1">Uncharacterized protein</fullName>
    </submittedName>
</protein>
<dbReference type="AlphaFoldDB" id="A0A0E9S6E1"/>
<name>A0A0E9S6E1_ANGAN</name>
<reference evidence="1" key="1">
    <citation type="submission" date="2014-11" db="EMBL/GenBank/DDBJ databases">
        <authorList>
            <person name="Amaro Gonzalez C."/>
        </authorList>
    </citation>
    <scope>NUCLEOTIDE SEQUENCE</scope>
</reference>
<reference evidence="1" key="2">
    <citation type="journal article" date="2015" name="Fish Shellfish Immunol.">
        <title>Early steps in the European eel (Anguilla anguilla)-Vibrio vulnificus interaction in the gills: Role of the RtxA13 toxin.</title>
        <authorList>
            <person name="Callol A."/>
            <person name="Pajuelo D."/>
            <person name="Ebbesson L."/>
            <person name="Teles M."/>
            <person name="MacKenzie S."/>
            <person name="Amaro C."/>
        </authorList>
    </citation>
    <scope>NUCLEOTIDE SEQUENCE</scope>
</reference>